<dbReference type="InterPro" id="IPR036237">
    <property type="entry name" value="Xyl_isomerase-like_sf"/>
</dbReference>
<keyword evidence="2" id="KW-0413">Isomerase</keyword>
<gene>
    <name evidence="2" type="ORF">JIN87_27190</name>
</gene>
<dbReference type="SUPFAM" id="SSF51658">
    <property type="entry name" value="Xylose isomerase-like"/>
    <property type="match status" value="1"/>
</dbReference>
<dbReference type="GO" id="GO:0016853">
    <property type="term" value="F:isomerase activity"/>
    <property type="evidence" value="ECO:0007669"/>
    <property type="project" value="UniProtKB-KW"/>
</dbReference>
<dbReference type="Proteomes" id="UP000617628">
    <property type="component" value="Unassembled WGS sequence"/>
</dbReference>
<dbReference type="Gene3D" id="3.20.20.150">
    <property type="entry name" value="Divalent-metal-dependent TIM barrel enzymes"/>
    <property type="match status" value="1"/>
</dbReference>
<feature type="domain" description="Xylose isomerase-like TIM barrel" evidence="1">
    <location>
        <begin position="88"/>
        <end position="326"/>
    </location>
</feature>
<comment type="caution">
    <text evidence="2">The sequence shown here is derived from an EMBL/GenBank/DDBJ whole genome shotgun (WGS) entry which is preliminary data.</text>
</comment>
<accession>A0A934S1F3</accession>
<evidence type="ECO:0000313" key="2">
    <source>
        <dbReference type="EMBL" id="MBK1880601.1"/>
    </source>
</evidence>
<dbReference type="PANTHER" id="PTHR12110">
    <property type="entry name" value="HYDROXYPYRUVATE ISOMERASE"/>
    <property type="match status" value="1"/>
</dbReference>
<protein>
    <submittedName>
        <fullName evidence="2">Sugar phosphate isomerase/epimerase</fullName>
    </submittedName>
</protein>
<sequence>MDRKTFLGQAGALAMASLLPRGLFSKTSKRGVAKAEDLFTISLSQWSYHRAIFGDAREDYNWFIKTLHSDPDAVLKGDLDPRDVVKKARQFDVDVVDLVNILWFGHGQDGPWLEEFKRRAAGEGVRFGVLMCDQLGHIGSSSVADRMRSVENHIRWMDTAAELGCQHFRVNAYGDGTYLQQLNQCAESLRALAEAAEQYDFDVLVENHGHPGSNGAWLAMLIEKADHPKVGAFADFDNFFMGGWGLNPERRYDTHQGMLDLAPYTRAVSAKSFDFDSDGNETRIDFPLCLQTAMDGGFKGLASAEYEGEHLSEEEGTRLTIQHLRQVRKELF</sequence>
<evidence type="ECO:0000259" key="1">
    <source>
        <dbReference type="Pfam" id="PF01261"/>
    </source>
</evidence>
<dbReference type="AlphaFoldDB" id="A0A934S1F3"/>
<dbReference type="PANTHER" id="PTHR12110:SF53">
    <property type="entry name" value="BLR5974 PROTEIN"/>
    <property type="match status" value="1"/>
</dbReference>
<reference evidence="2" key="1">
    <citation type="submission" date="2021-01" db="EMBL/GenBank/DDBJ databases">
        <title>Modified the classification status of verrucomicrobia.</title>
        <authorList>
            <person name="Feng X."/>
        </authorList>
    </citation>
    <scope>NUCLEOTIDE SEQUENCE</scope>
    <source>
        <strain evidence="2">KCTC 13126</strain>
    </source>
</reference>
<keyword evidence="3" id="KW-1185">Reference proteome</keyword>
<organism evidence="2 3">
    <name type="scientific">Pelagicoccus mobilis</name>
    <dbReference type="NCBI Taxonomy" id="415221"/>
    <lineage>
        <taxon>Bacteria</taxon>
        <taxon>Pseudomonadati</taxon>
        <taxon>Verrucomicrobiota</taxon>
        <taxon>Opitutia</taxon>
        <taxon>Puniceicoccales</taxon>
        <taxon>Pelagicoccaceae</taxon>
        <taxon>Pelagicoccus</taxon>
    </lineage>
</organism>
<dbReference type="EMBL" id="JAENIL010000103">
    <property type="protein sequence ID" value="MBK1880601.1"/>
    <property type="molecule type" value="Genomic_DNA"/>
</dbReference>
<dbReference type="InterPro" id="IPR013022">
    <property type="entry name" value="Xyl_isomerase-like_TIM-brl"/>
</dbReference>
<dbReference type="Pfam" id="PF01261">
    <property type="entry name" value="AP_endonuc_2"/>
    <property type="match status" value="1"/>
</dbReference>
<dbReference type="InterPro" id="IPR050312">
    <property type="entry name" value="IolE/XylAMocC-like"/>
</dbReference>
<name>A0A934S1F3_9BACT</name>
<proteinExistence type="predicted"/>
<dbReference type="RefSeq" id="WP_200359744.1">
    <property type="nucleotide sequence ID" value="NZ_JAENIL010000103.1"/>
</dbReference>
<evidence type="ECO:0000313" key="3">
    <source>
        <dbReference type="Proteomes" id="UP000617628"/>
    </source>
</evidence>